<evidence type="ECO:0000256" key="4">
    <source>
        <dbReference type="ARBA" id="ARBA00023136"/>
    </source>
</evidence>
<protein>
    <submittedName>
        <fullName evidence="6">Holin</fullName>
    </submittedName>
</protein>
<dbReference type="GO" id="GO:0033644">
    <property type="term" value="C:host cell membrane"/>
    <property type="evidence" value="ECO:0007669"/>
    <property type="project" value="UniProtKB-SubCell"/>
</dbReference>
<reference evidence="6" key="1">
    <citation type="journal article" date="2021" name="Proc. Natl. Acad. Sci. U.S.A.">
        <title>A Catalog of Tens of Thousands of Viruses from Human Metagenomes Reveals Hidden Associations with Chronic Diseases.</title>
        <authorList>
            <person name="Tisza M.J."/>
            <person name="Buck C.B."/>
        </authorList>
    </citation>
    <scope>NUCLEOTIDE SEQUENCE</scope>
    <source>
        <strain evidence="6">Cty3u30</strain>
    </source>
</reference>
<keyword evidence="3 5" id="KW-1133">Transmembrane helix</keyword>
<accession>A0A8S5Q890</accession>
<keyword evidence="2 5" id="KW-0812">Transmembrane</keyword>
<dbReference type="EMBL" id="BK015598">
    <property type="protein sequence ID" value="DAE15033.1"/>
    <property type="molecule type" value="Genomic_DNA"/>
</dbReference>
<evidence type="ECO:0000256" key="3">
    <source>
        <dbReference type="ARBA" id="ARBA00022989"/>
    </source>
</evidence>
<feature type="transmembrane region" description="Helical" evidence="5">
    <location>
        <begin position="7"/>
        <end position="26"/>
    </location>
</feature>
<evidence type="ECO:0000256" key="5">
    <source>
        <dbReference type="SAM" id="Phobius"/>
    </source>
</evidence>
<feature type="transmembrane region" description="Helical" evidence="5">
    <location>
        <begin position="70"/>
        <end position="88"/>
    </location>
</feature>
<organism evidence="6">
    <name type="scientific">Siphoviridae sp. cty3u30</name>
    <dbReference type="NCBI Taxonomy" id="2825744"/>
    <lineage>
        <taxon>Viruses</taxon>
        <taxon>Duplodnaviria</taxon>
        <taxon>Heunggongvirae</taxon>
        <taxon>Uroviricota</taxon>
        <taxon>Caudoviricetes</taxon>
    </lineage>
</organism>
<comment type="subcellular location">
    <subcellularLocation>
        <location evidence="1">Host membrane</location>
        <topology evidence="1">Multi-pass membrane protein</topology>
    </subcellularLocation>
</comment>
<sequence length="165" mass="17878">MEDNTLMAIKAWITAVGALLTAFWGWFGWLLFFWAMLMLTDWLVGSAAAAKRGEWSSAKLREGAWRKGGMIVIVCVAMVADWLIGAMLGDLPDVKLPFDYTILISPLVVVWYIIGELGSLCEHGVSMGANVPSWLVRLLAAGKSAVDAAGGKLTGGDDEKEDKDE</sequence>
<proteinExistence type="predicted"/>
<name>A0A8S5Q890_9CAUD</name>
<dbReference type="Pfam" id="PF05105">
    <property type="entry name" value="Phage_holin_4_1"/>
    <property type="match status" value="1"/>
</dbReference>
<evidence type="ECO:0000256" key="1">
    <source>
        <dbReference type="ARBA" id="ARBA00004301"/>
    </source>
</evidence>
<keyword evidence="4 5" id="KW-0472">Membrane</keyword>
<evidence type="ECO:0000256" key="2">
    <source>
        <dbReference type="ARBA" id="ARBA00022692"/>
    </source>
</evidence>
<evidence type="ECO:0000313" key="6">
    <source>
        <dbReference type="EMBL" id="DAE15033.1"/>
    </source>
</evidence>
<dbReference type="InterPro" id="IPR006480">
    <property type="entry name" value="Phage_holin_4_1"/>
</dbReference>
<feature type="transmembrane region" description="Helical" evidence="5">
    <location>
        <begin position="100"/>
        <end position="120"/>
    </location>
</feature>